<dbReference type="EMBL" id="CAFBPY010000048">
    <property type="protein sequence ID" value="CAB5036423.1"/>
    <property type="molecule type" value="Genomic_DNA"/>
</dbReference>
<organism evidence="3">
    <name type="scientific">freshwater metagenome</name>
    <dbReference type="NCBI Taxonomy" id="449393"/>
    <lineage>
        <taxon>unclassified sequences</taxon>
        <taxon>metagenomes</taxon>
        <taxon>ecological metagenomes</taxon>
    </lineage>
</organism>
<proteinExistence type="predicted"/>
<dbReference type="PANTHER" id="PTHR21164">
    <property type="entry name" value="CHORISMATE MUTASE"/>
    <property type="match status" value="1"/>
</dbReference>
<dbReference type="GO" id="GO:0004106">
    <property type="term" value="F:chorismate mutase activity"/>
    <property type="evidence" value="ECO:0007669"/>
    <property type="project" value="TreeGrafter"/>
</dbReference>
<dbReference type="InterPro" id="IPR008243">
    <property type="entry name" value="Chorismate_mutase_AroH"/>
</dbReference>
<evidence type="ECO:0000313" key="1">
    <source>
        <dbReference type="EMBL" id="CAB4589792.1"/>
    </source>
</evidence>
<dbReference type="EMBL" id="CAEZXH010000039">
    <property type="protein sequence ID" value="CAB4684020.1"/>
    <property type="molecule type" value="Genomic_DNA"/>
</dbReference>
<dbReference type="AlphaFoldDB" id="A0A6J6R5H8"/>
<dbReference type="EMBL" id="CAEZUJ010000002">
    <property type="protein sequence ID" value="CAB4589792.1"/>
    <property type="molecule type" value="Genomic_DNA"/>
</dbReference>
<dbReference type="PROSITE" id="PS51167">
    <property type="entry name" value="CHORISMATE_MUT_1"/>
    <property type="match status" value="1"/>
</dbReference>
<dbReference type="Gene3D" id="3.30.1330.40">
    <property type="entry name" value="RutC-like"/>
    <property type="match status" value="1"/>
</dbReference>
<dbReference type="PANTHER" id="PTHR21164:SF0">
    <property type="entry name" value="CHORISMATE MUTASE AROH"/>
    <property type="match status" value="1"/>
</dbReference>
<dbReference type="EMBL" id="CAEZYJ010000050">
    <property type="protein sequence ID" value="CAB4718392.1"/>
    <property type="molecule type" value="Genomic_DNA"/>
</dbReference>
<evidence type="ECO:0000313" key="3">
    <source>
        <dbReference type="EMBL" id="CAB4718392.1"/>
    </source>
</evidence>
<dbReference type="Pfam" id="PF07736">
    <property type="entry name" value="CM_1"/>
    <property type="match status" value="1"/>
</dbReference>
<accession>A0A6J6R5H8</accession>
<reference evidence="3" key="1">
    <citation type="submission" date="2020-05" db="EMBL/GenBank/DDBJ databases">
        <authorList>
            <person name="Chiriac C."/>
            <person name="Salcher M."/>
            <person name="Ghai R."/>
            <person name="Kavagutti S V."/>
        </authorList>
    </citation>
    <scope>NUCLEOTIDE SEQUENCE</scope>
</reference>
<dbReference type="NCBIfam" id="TIGR01796">
    <property type="entry name" value="CM_mono_aroH"/>
    <property type="match status" value="1"/>
</dbReference>
<dbReference type="InterPro" id="IPR035959">
    <property type="entry name" value="RutC-like_sf"/>
</dbReference>
<name>A0A6J6R5H8_9ZZZZ</name>
<evidence type="ECO:0000313" key="2">
    <source>
        <dbReference type="EMBL" id="CAB4684020.1"/>
    </source>
</evidence>
<dbReference type="GO" id="GO:0046417">
    <property type="term" value="P:chorismate metabolic process"/>
    <property type="evidence" value="ECO:0007669"/>
    <property type="project" value="TreeGrafter"/>
</dbReference>
<dbReference type="SUPFAM" id="SSF55298">
    <property type="entry name" value="YjgF-like"/>
    <property type="match status" value="1"/>
</dbReference>
<protein>
    <submittedName>
        <fullName evidence="3">Unannotated protein</fullName>
    </submittedName>
</protein>
<dbReference type="CDD" id="cd02185">
    <property type="entry name" value="AroH"/>
    <property type="match status" value="1"/>
</dbReference>
<gene>
    <name evidence="1" type="ORF">UFOPK1811_00091</name>
    <name evidence="2" type="ORF">UFOPK2360_00752</name>
    <name evidence="3" type="ORF">UFOPK2659_00482</name>
    <name evidence="4" type="ORF">UFOPK3306_00572</name>
    <name evidence="5" type="ORF">UFOPK4209_00439</name>
</gene>
<dbReference type="EMBL" id="CAFBLI010000030">
    <property type="protein sequence ID" value="CAB4863887.1"/>
    <property type="molecule type" value="Genomic_DNA"/>
</dbReference>
<dbReference type="PIRSF" id="PIRSF005965">
    <property type="entry name" value="Chor_mut_AroH"/>
    <property type="match status" value="1"/>
</dbReference>
<evidence type="ECO:0000313" key="5">
    <source>
        <dbReference type="EMBL" id="CAB5036423.1"/>
    </source>
</evidence>
<evidence type="ECO:0000313" key="4">
    <source>
        <dbReference type="EMBL" id="CAB4863887.1"/>
    </source>
</evidence>
<sequence>MTVRALRGAIQIVGDDRDEYFAQIQQLLGEMFSQNQLNEEDLISILFTATPDLKIDFPAAAARKMGLTEVPLMCAVEMDIAGALPRTIRVLAHANLDRSRSEIKHIYLGGAVVLRPDLAK</sequence>